<evidence type="ECO:0000313" key="2">
    <source>
        <dbReference type="EMBL" id="KAF6040424.1"/>
    </source>
</evidence>
<keyword evidence="1" id="KW-0175">Coiled coil</keyword>
<name>A0A7J7KQG2_BUGNE</name>
<evidence type="ECO:0000256" key="1">
    <source>
        <dbReference type="SAM" id="Coils"/>
    </source>
</evidence>
<reference evidence="2" key="1">
    <citation type="submission" date="2020-06" db="EMBL/GenBank/DDBJ databases">
        <title>Draft genome of Bugula neritina, a colonial animal packing powerful symbionts and potential medicines.</title>
        <authorList>
            <person name="Rayko M."/>
        </authorList>
    </citation>
    <scope>NUCLEOTIDE SEQUENCE [LARGE SCALE GENOMIC DNA]</scope>
    <source>
        <strain evidence="2">Kwan_BN1</strain>
    </source>
</reference>
<accession>A0A7J7KQG2</accession>
<dbReference type="EMBL" id="VXIV02000144">
    <property type="protein sequence ID" value="KAF6040424.1"/>
    <property type="molecule type" value="Genomic_DNA"/>
</dbReference>
<organism evidence="2 3">
    <name type="scientific">Bugula neritina</name>
    <name type="common">Brown bryozoan</name>
    <name type="synonym">Sertularia neritina</name>
    <dbReference type="NCBI Taxonomy" id="10212"/>
    <lineage>
        <taxon>Eukaryota</taxon>
        <taxon>Metazoa</taxon>
        <taxon>Spiralia</taxon>
        <taxon>Lophotrochozoa</taxon>
        <taxon>Bryozoa</taxon>
        <taxon>Gymnolaemata</taxon>
        <taxon>Cheilostomatida</taxon>
        <taxon>Flustrina</taxon>
        <taxon>Buguloidea</taxon>
        <taxon>Bugulidae</taxon>
        <taxon>Bugula</taxon>
    </lineage>
</organism>
<evidence type="ECO:0000313" key="3">
    <source>
        <dbReference type="Proteomes" id="UP000593567"/>
    </source>
</evidence>
<comment type="caution">
    <text evidence="2">The sequence shown here is derived from an EMBL/GenBank/DDBJ whole genome shotgun (WGS) entry which is preliminary data.</text>
</comment>
<sequence>MQTLYEIAEKKQLQVQQSEEAKKELEYKVEKVMKEQSERYERVIEILRDQLASTQEEKEEQMRLFIFQQSLQRVAQTAQYAVASLDDGDGCILS</sequence>
<feature type="coiled-coil region" evidence="1">
    <location>
        <begin position="8"/>
        <end position="64"/>
    </location>
</feature>
<protein>
    <submittedName>
        <fullName evidence="2">Uncharacterized protein</fullName>
    </submittedName>
</protein>
<keyword evidence="3" id="KW-1185">Reference proteome</keyword>
<dbReference type="AlphaFoldDB" id="A0A7J7KQG2"/>
<proteinExistence type="predicted"/>
<gene>
    <name evidence="2" type="ORF">EB796_001274</name>
</gene>
<dbReference type="Proteomes" id="UP000593567">
    <property type="component" value="Unassembled WGS sequence"/>
</dbReference>